<proteinExistence type="predicted"/>
<dbReference type="Proteomes" id="UP001501175">
    <property type="component" value="Unassembled WGS sequence"/>
</dbReference>
<dbReference type="Pfam" id="PF18962">
    <property type="entry name" value="Por_Secre_tail"/>
    <property type="match status" value="1"/>
</dbReference>
<gene>
    <name evidence="2" type="ORF">GCM10023189_53380</name>
</gene>
<keyword evidence="3" id="KW-1185">Reference proteome</keyword>
<dbReference type="EMBL" id="BAABHD010000083">
    <property type="protein sequence ID" value="GAA4468305.1"/>
    <property type="molecule type" value="Genomic_DNA"/>
</dbReference>
<evidence type="ECO:0000313" key="3">
    <source>
        <dbReference type="Proteomes" id="UP001501175"/>
    </source>
</evidence>
<evidence type="ECO:0000259" key="1">
    <source>
        <dbReference type="Pfam" id="PF18962"/>
    </source>
</evidence>
<reference evidence="3" key="1">
    <citation type="journal article" date="2019" name="Int. J. Syst. Evol. Microbiol.">
        <title>The Global Catalogue of Microorganisms (GCM) 10K type strain sequencing project: providing services to taxonomists for standard genome sequencing and annotation.</title>
        <authorList>
            <consortium name="The Broad Institute Genomics Platform"/>
            <consortium name="The Broad Institute Genome Sequencing Center for Infectious Disease"/>
            <person name="Wu L."/>
            <person name="Ma J."/>
        </authorList>
    </citation>
    <scope>NUCLEOTIDE SEQUENCE [LARGE SCALE GENOMIC DNA]</scope>
    <source>
        <strain evidence="3">JCM 17927</strain>
    </source>
</reference>
<comment type="caution">
    <text evidence="2">The sequence shown here is derived from an EMBL/GenBank/DDBJ whole genome shotgun (WGS) entry which is preliminary data.</text>
</comment>
<name>A0ABP8NMF3_9BACT</name>
<feature type="domain" description="Secretion system C-terminal sorting" evidence="1">
    <location>
        <begin position="557"/>
        <end position="627"/>
    </location>
</feature>
<protein>
    <recommendedName>
        <fullName evidence="1">Secretion system C-terminal sorting domain-containing protein</fullName>
    </recommendedName>
</protein>
<dbReference type="NCBIfam" id="TIGR04183">
    <property type="entry name" value="Por_Secre_tail"/>
    <property type="match status" value="1"/>
</dbReference>
<dbReference type="InterPro" id="IPR026444">
    <property type="entry name" value="Secre_tail"/>
</dbReference>
<accession>A0ABP8NMF3</accession>
<evidence type="ECO:0000313" key="2">
    <source>
        <dbReference type="EMBL" id="GAA4468305.1"/>
    </source>
</evidence>
<sequence length="631" mass="66017">MPATATVTNTTYFVSQTLNGCESPRASLSVQVIATPAQPVTNPVSYCQNAPSQPLTAAGASLRWYDNAGILLGPGVTPSTGTAGPQTYLVTQTVNGCESGKAPLVVTVNAIPAAPGVTPLTYCLTVPDQPNQNVGPLTANGQNLRWYNSDGNPFQSAPTPPVDNVGTLNFQVTQTVNNCESPKATITVTIQTTPAPTVPNPVVTYCRNDNATPLVANGTNLRWIDPYGAVTQNAPTPFTLNATRPGGETFFVYQIGANGCASTRTSITLIVNPTPTLSLIGSPTINLGQPATLQLRFTSVPPFSYTLSDGISGTVSDTIQNITVTPAQTTLYQVISVRNACGNGLPGNPATATVTVRIPTITTGALTATTQCVGTSITVPFTTTGEFNQGSVFRVQVADTTTKNYVDISTGSAGSPITANLPANLTGGRYFVRVIATNPTIPVLGSNSPTVITVQPLPTATLTGTQDIYEGSTGRLSVALTGTGPWTFSYSDNTSTQTVTTNANPHILEVRPLQNTTYQLVSVSNNCGTGTVSGTAAVTVLPLLSVEDDPFSAGITVFPVPANAELTVEFAAPLQQEPAQLTLTDLRGWPALQRTTRTRRTALDVNQLPPGVYILKIQVGDKHTLRRVLKQ</sequence>
<organism evidence="2 3">
    <name type="scientific">Nibrella saemangeumensis</name>
    <dbReference type="NCBI Taxonomy" id="1084526"/>
    <lineage>
        <taxon>Bacteria</taxon>
        <taxon>Pseudomonadati</taxon>
        <taxon>Bacteroidota</taxon>
        <taxon>Cytophagia</taxon>
        <taxon>Cytophagales</taxon>
        <taxon>Spirosomataceae</taxon>
        <taxon>Nibrella</taxon>
    </lineage>
</organism>